<protein>
    <submittedName>
        <fullName evidence="3">Uncharacterized protein</fullName>
    </submittedName>
</protein>
<proteinExistence type="predicted"/>
<dbReference type="AlphaFoldDB" id="A0A918WG44"/>
<organism evidence="3 4">
    <name type="scientific">Neogemmobacter tilapiae</name>
    <dbReference type="NCBI Taxonomy" id="875041"/>
    <lineage>
        <taxon>Bacteria</taxon>
        <taxon>Pseudomonadati</taxon>
        <taxon>Pseudomonadota</taxon>
        <taxon>Alphaproteobacteria</taxon>
        <taxon>Rhodobacterales</taxon>
        <taxon>Paracoccaceae</taxon>
        <taxon>Neogemmobacter</taxon>
    </lineage>
</organism>
<sequence length="126" mass="12980">MASDDFQERLRRIQSQSQSQPHIGTPSPGAEAEQPPRSNPALTLMAALVSLPIGLALGILTGLYFNAAQGLGHSPIVLGVLGGIYALVLAGLMAGFLWVEKLPFAFPACLVGLIGAAIGTAGMMVL</sequence>
<keyword evidence="2" id="KW-0472">Membrane</keyword>
<keyword evidence="2" id="KW-0812">Transmembrane</keyword>
<evidence type="ECO:0000313" key="4">
    <source>
        <dbReference type="Proteomes" id="UP000638981"/>
    </source>
</evidence>
<feature type="transmembrane region" description="Helical" evidence="2">
    <location>
        <begin position="41"/>
        <end position="65"/>
    </location>
</feature>
<feature type="transmembrane region" description="Helical" evidence="2">
    <location>
        <begin position="104"/>
        <end position="125"/>
    </location>
</feature>
<evidence type="ECO:0000256" key="1">
    <source>
        <dbReference type="SAM" id="MobiDB-lite"/>
    </source>
</evidence>
<dbReference type="RefSeq" id="WP_189410313.1">
    <property type="nucleotide sequence ID" value="NZ_BMYJ01000002.1"/>
</dbReference>
<name>A0A918WG44_9RHOB</name>
<dbReference type="Proteomes" id="UP000638981">
    <property type="component" value="Unassembled WGS sequence"/>
</dbReference>
<reference evidence="3" key="1">
    <citation type="journal article" date="2014" name="Int. J. Syst. Evol. Microbiol.">
        <title>Complete genome sequence of Corynebacterium casei LMG S-19264T (=DSM 44701T), isolated from a smear-ripened cheese.</title>
        <authorList>
            <consortium name="US DOE Joint Genome Institute (JGI-PGF)"/>
            <person name="Walter F."/>
            <person name="Albersmeier A."/>
            <person name="Kalinowski J."/>
            <person name="Ruckert C."/>
        </authorList>
    </citation>
    <scope>NUCLEOTIDE SEQUENCE</scope>
    <source>
        <strain evidence="3">KCTC 23310</strain>
    </source>
</reference>
<accession>A0A918WG44</accession>
<gene>
    <name evidence="3" type="ORF">GCM10007315_07820</name>
</gene>
<evidence type="ECO:0000256" key="2">
    <source>
        <dbReference type="SAM" id="Phobius"/>
    </source>
</evidence>
<feature type="region of interest" description="Disordered" evidence="1">
    <location>
        <begin position="1"/>
        <end position="37"/>
    </location>
</feature>
<evidence type="ECO:0000313" key="3">
    <source>
        <dbReference type="EMBL" id="GHC48269.1"/>
    </source>
</evidence>
<feature type="transmembrane region" description="Helical" evidence="2">
    <location>
        <begin position="77"/>
        <end position="98"/>
    </location>
</feature>
<dbReference type="EMBL" id="BMYJ01000002">
    <property type="protein sequence ID" value="GHC48269.1"/>
    <property type="molecule type" value="Genomic_DNA"/>
</dbReference>
<comment type="caution">
    <text evidence="3">The sequence shown here is derived from an EMBL/GenBank/DDBJ whole genome shotgun (WGS) entry which is preliminary data.</text>
</comment>
<keyword evidence="2" id="KW-1133">Transmembrane helix</keyword>
<reference evidence="3" key="2">
    <citation type="submission" date="2020-09" db="EMBL/GenBank/DDBJ databases">
        <authorList>
            <person name="Sun Q."/>
            <person name="Kim S."/>
        </authorList>
    </citation>
    <scope>NUCLEOTIDE SEQUENCE</scope>
    <source>
        <strain evidence="3">KCTC 23310</strain>
    </source>
</reference>
<keyword evidence="4" id="KW-1185">Reference proteome</keyword>
<feature type="compositionally biased region" description="Basic and acidic residues" evidence="1">
    <location>
        <begin position="1"/>
        <end position="11"/>
    </location>
</feature>